<dbReference type="InterPro" id="IPR035959">
    <property type="entry name" value="RutC-like_sf"/>
</dbReference>
<dbReference type="Gene3D" id="3.30.1330.40">
    <property type="entry name" value="RutC-like"/>
    <property type="match status" value="1"/>
</dbReference>
<gene>
    <name evidence="1" type="ORF">GGQ98_000996</name>
</gene>
<dbReference type="PANTHER" id="PTHR43857:SF1">
    <property type="entry name" value="YJGH FAMILY PROTEIN"/>
    <property type="match status" value="1"/>
</dbReference>
<keyword evidence="2" id="KW-1185">Reference proteome</keyword>
<dbReference type="InterPro" id="IPR006175">
    <property type="entry name" value="YjgF/YER057c/UK114"/>
</dbReference>
<dbReference type="PANTHER" id="PTHR43857">
    <property type="entry name" value="BLR7761 PROTEIN"/>
    <property type="match status" value="1"/>
</dbReference>
<proteinExistence type="predicted"/>
<dbReference type="AlphaFoldDB" id="A0A7W7F891"/>
<dbReference type="Proteomes" id="UP000566324">
    <property type="component" value="Unassembled WGS sequence"/>
</dbReference>
<dbReference type="SUPFAM" id="SSF55298">
    <property type="entry name" value="YjgF-like"/>
    <property type="match status" value="1"/>
</dbReference>
<evidence type="ECO:0000313" key="1">
    <source>
        <dbReference type="EMBL" id="MBB4631388.1"/>
    </source>
</evidence>
<comment type="caution">
    <text evidence="1">The sequence shown here is derived from an EMBL/GenBank/DDBJ whole genome shotgun (WGS) entry which is preliminary data.</text>
</comment>
<protein>
    <submittedName>
        <fullName evidence="1">Enamine deaminase RidA (YjgF/YER057c/UK114 family)</fullName>
    </submittedName>
</protein>
<name>A0A7W7F891_9SPHN</name>
<dbReference type="EMBL" id="JACHNZ010000008">
    <property type="protein sequence ID" value="MBB4631388.1"/>
    <property type="molecule type" value="Genomic_DNA"/>
</dbReference>
<dbReference type="RefSeq" id="WP_184065975.1">
    <property type="nucleotide sequence ID" value="NZ_JACHNZ010000008.1"/>
</dbReference>
<sequence length="131" mass="13407">MTIRTKASSGSPFEATIGFSRAVRVGDRILVSGTAPVEPDGSSTPGGAEAQTARCLAVIVAAIEQLGGSAADVVRTRIYLTDAADADAVGRAHGAVFSDIRPASTMVVVAALLRPEWKVEIEAEAIIGTSL</sequence>
<evidence type="ECO:0000313" key="2">
    <source>
        <dbReference type="Proteomes" id="UP000566324"/>
    </source>
</evidence>
<accession>A0A7W7F891</accession>
<dbReference type="CDD" id="cd06154">
    <property type="entry name" value="YjgF_YER057c_UK114_like_6"/>
    <property type="match status" value="1"/>
</dbReference>
<organism evidence="1 2">
    <name type="scientific">Sphingosinicella soli</name>
    <dbReference type="NCBI Taxonomy" id="333708"/>
    <lineage>
        <taxon>Bacteria</taxon>
        <taxon>Pseudomonadati</taxon>
        <taxon>Pseudomonadota</taxon>
        <taxon>Alphaproteobacteria</taxon>
        <taxon>Sphingomonadales</taxon>
        <taxon>Sphingosinicellaceae</taxon>
        <taxon>Sphingosinicella</taxon>
    </lineage>
</organism>
<reference evidence="1 2" key="1">
    <citation type="submission" date="2020-08" db="EMBL/GenBank/DDBJ databases">
        <title>Genomic Encyclopedia of Type Strains, Phase IV (KMG-IV): sequencing the most valuable type-strain genomes for metagenomic binning, comparative biology and taxonomic classification.</title>
        <authorList>
            <person name="Goeker M."/>
        </authorList>
    </citation>
    <scope>NUCLEOTIDE SEQUENCE [LARGE SCALE GENOMIC DNA]</scope>
    <source>
        <strain evidence="1 2">DSM 17328</strain>
    </source>
</reference>
<dbReference type="Pfam" id="PF01042">
    <property type="entry name" value="Ribonuc_L-PSP"/>
    <property type="match status" value="1"/>
</dbReference>